<keyword evidence="3" id="KW-1185">Reference proteome</keyword>
<protein>
    <submittedName>
        <fullName evidence="2">Uncharacterized protein</fullName>
    </submittedName>
</protein>
<name>A0A9W7W5T6_9PEZI</name>
<gene>
    <name evidence="2" type="ORF">Tdes44962_MAKER07723</name>
</gene>
<evidence type="ECO:0000313" key="3">
    <source>
        <dbReference type="Proteomes" id="UP001138500"/>
    </source>
</evidence>
<dbReference type="EMBL" id="RIBY02000480">
    <property type="protein sequence ID" value="KAH9842063.1"/>
    <property type="molecule type" value="Genomic_DNA"/>
</dbReference>
<feature type="transmembrane region" description="Helical" evidence="1">
    <location>
        <begin position="57"/>
        <end position="78"/>
    </location>
</feature>
<reference evidence="2 3" key="1">
    <citation type="journal article" date="2018" name="IMA Fungus">
        <title>IMA Genome-F 10: Nine draft genome sequences of Claviceps purpurea s.lat., including C. arundinis, C. humidiphila, and C. cf. spartinae, pseudomolecules for the pitch canker pathogen Fusarium circinatum, draft genome of Davidsoniella eucalypti, Grosmannia galeiformis, Quambalaria eucalypti, and Teratosphaeria destructans.</title>
        <authorList>
            <person name="Wingfield B.D."/>
            <person name="Liu M."/>
            <person name="Nguyen H.D."/>
            <person name="Lane F.A."/>
            <person name="Morgan S.W."/>
            <person name="De Vos L."/>
            <person name="Wilken P.M."/>
            <person name="Duong T.A."/>
            <person name="Aylward J."/>
            <person name="Coetzee M.P."/>
            <person name="Dadej K."/>
            <person name="De Beer Z.W."/>
            <person name="Findlay W."/>
            <person name="Havenga M."/>
            <person name="Kolarik M."/>
            <person name="Menzies J.G."/>
            <person name="Naidoo K."/>
            <person name="Pochopski O."/>
            <person name="Shoukouhi P."/>
            <person name="Santana Q.C."/>
            <person name="Seifert K.A."/>
            <person name="Soal N."/>
            <person name="Steenkamp E.T."/>
            <person name="Tatham C.T."/>
            <person name="van der Nest M.A."/>
            <person name="Wingfield M.J."/>
        </authorList>
    </citation>
    <scope>NUCLEOTIDE SEQUENCE [LARGE SCALE GENOMIC DNA]</scope>
    <source>
        <strain evidence="2">CMW44962</strain>
    </source>
</reference>
<keyword evidence="1" id="KW-0472">Membrane</keyword>
<comment type="caution">
    <text evidence="2">The sequence shown here is derived from an EMBL/GenBank/DDBJ whole genome shotgun (WGS) entry which is preliminary data.</text>
</comment>
<proteinExistence type="predicted"/>
<keyword evidence="1" id="KW-0812">Transmembrane</keyword>
<organism evidence="2 3">
    <name type="scientific">Teratosphaeria destructans</name>
    <dbReference type="NCBI Taxonomy" id="418781"/>
    <lineage>
        <taxon>Eukaryota</taxon>
        <taxon>Fungi</taxon>
        <taxon>Dikarya</taxon>
        <taxon>Ascomycota</taxon>
        <taxon>Pezizomycotina</taxon>
        <taxon>Dothideomycetes</taxon>
        <taxon>Dothideomycetidae</taxon>
        <taxon>Mycosphaerellales</taxon>
        <taxon>Teratosphaeriaceae</taxon>
        <taxon>Teratosphaeria</taxon>
    </lineage>
</organism>
<evidence type="ECO:0000313" key="2">
    <source>
        <dbReference type="EMBL" id="KAH9842063.1"/>
    </source>
</evidence>
<keyword evidence="1" id="KW-1133">Transmembrane helix</keyword>
<sequence>MSESHRRGTGKGLSILGPYEYKINPLALQPDAKCISKSSPVLPELHPKLSNKPTSTMFFRSVLLAAIAVLAVNASPIATPLEDLTYTCTETSVDGQTCKYPKADFTLGDGICLTGKCTPVTVQG</sequence>
<dbReference type="Proteomes" id="UP001138500">
    <property type="component" value="Unassembled WGS sequence"/>
</dbReference>
<evidence type="ECO:0000256" key="1">
    <source>
        <dbReference type="SAM" id="Phobius"/>
    </source>
</evidence>
<accession>A0A9W7W5T6</accession>
<reference evidence="2 3" key="2">
    <citation type="journal article" date="2021" name="Curr. Genet.">
        <title>Genetic response to nitrogen starvation in the aggressive Eucalyptus foliar pathogen Teratosphaeria destructans.</title>
        <authorList>
            <person name="Havenga M."/>
            <person name="Wingfield B.D."/>
            <person name="Wingfield M.J."/>
            <person name="Dreyer L.L."/>
            <person name="Roets F."/>
            <person name="Aylward J."/>
        </authorList>
    </citation>
    <scope>NUCLEOTIDE SEQUENCE [LARGE SCALE GENOMIC DNA]</scope>
    <source>
        <strain evidence="2">CMW44962</strain>
    </source>
</reference>
<dbReference type="AlphaFoldDB" id="A0A9W7W5T6"/>